<proteinExistence type="predicted"/>
<dbReference type="InterPro" id="IPR015928">
    <property type="entry name" value="Aconitase/3IPM_dehydase_swvl"/>
</dbReference>
<evidence type="ECO:0000313" key="7">
    <source>
        <dbReference type="Proteomes" id="UP000285961"/>
    </source>
</evidence>
<dbReference type="GO" id="GO:0046872">
    <property type="term" value="F:metal ion binding"/>
    <property type="evidence" value="ECO:0007669"/>
    <property type="project" value="UniProtKB-KW"/>
</dbReference>
<dbReference type="Pfam" id="PF00330">
    <property type="entry name" value="Aconitase"/>
    <property type="match status" value="2"/>
</dbReference>
<name>A0A419F4A5_9BACT</name>
<evidence type="ECO:0000259" key="4">
    <source>
        <dbReference type="Pfam" id="PF00330"/>
    </source>
</evidence>
<accession>A0A419F4A5</accession>
<dbReference type="PANTHER" id="PTHR43160">
    <property type="entry name" value="ACONITATE HYDRATASE B"/>
    <property type="match status" value="1"/>
</dbReference>
<dbReference type="Gene3D" id="3.20.19.10">
    <property type="entry name" value="Aconitase, domain 4"/>
    <property type="match status" value="1"/>
</dbReference>
<dbReference type="GO" id="GO:0051539">
    <property type="term" value="F:4 iron, 4 sulfur cluster binding"/>
    <property type="evidence" value="ECO:0007669"/>
    <property type="project" value="TreeGrafter"/>
</dbReference>
<organism evidence="6 7">
    <name type="scientific">Candidatus Abyssobacteria bacterium SURF_17</name>
    <dbReference type="NCBI Taxonomy" id="2093361"/>
    <lineage>
        <taxon>Bacteria</taxon>
        <taxon>Pseudomonadati</taxon>
        <taxon>Candidatus Hydrogenedentota</taxon>
        <taxon>Candidatus Abyssobacteria</taxon>
    </lineage>
</organism>
<dbReference type="NCBIfam" id="NF005558">
    <property type="entry name" value="PRK07229.1"/>
    <property type="match status" value="1"/>
</dbReference>
<keyword evidence="2" id="KW-0408">Iron</keyword>
<dbReference type="NCBIfam" id="TIGR01342">
    <property type="entry name" value="acon_putative"/>
    <property type="match status" value="1"/>
</dbReference>
<dbReference type="PANTHER" id="PTHR43160:SF3">
    <property type="entry name" value="ACONITATE HYDRATASE, MITOCHONDRIAL"/>
    <property type="match status" value="1"/>
</dbReference>
<keyword evidence="1" id="KW-0479">Metal-binding</keyword>
<evidence type="ECO:0000259" key="5">
    <source>
        <dbReference type="Pfam" id="PF00694"/>
    </source>
</evidence>
<dbReference type="InterPro" id="IPR050926">
    <property type="entry name" value="Aconitase/IPM_isomerase"/>
</dbReference>
<dbReference type="EC" id="4.2.1.3" evidence="6"/>
<keyword evidence="3" id="KW-0411">Iron-sulfur</keyword>
<evidence type="ECO:0000256" key="2">
    <source>
        <dbReference type="ARBA" id="ARBA00023004"/>
    </source>
</evidence>
<dbReference type="GO" id="GO:0003994">
    <property type="term" value="F:aconitate hydratase activity"/>
    <property type="evidence" value="ECO:0007669"/>
    <property type="project" value="UniProtKB-EC"/>
</dbReference>
<dbReference type="SUPFAM" id="SSF52016">
    <property type="entry name" value="LeuD/IlvD-like"/>
    <property type="match status" value="1"/>
</dbReference>
<dbReference type="GO" id="GO:0005829">
    <property type="term" value="C:cytosol"/>
    <property type="evidence" value="ECO:0007669"/>
    <property type="project" value="TreeGrafter"/>
</dbReference>
<dbReference type="InterPro" id="IPR001030">
    <property type="entry name" value="Acoase/IPM_deHydtase_lsu_aba"/>
</dbReference>
<comment type="caution">
    <text evidence="6">The sequence shown here is derived from an EMBL/GenBank/DDBJ whole genome shotgun (WGS) entry which is preliminary data.</text>
</comment>
<feature type="domain" description="Aconitase/3-isopropylmalate dehydratase large subunit alpha/beta/alpha" evidence="4">
    <location>
        <begin position="280"/>
        <end position="407"/>
    </location>
</feature>
<evidence type="ECO:0000256" key="1">
    <source>
        <dbReference type="ARBA" id="ARBA00022723"/>
    </source>
</evidence>
<evidence type="ECO:0000256" key="3">
    <source>
        <dbReference type="ARBA" id="ARBA00023014"/>
    </source>
</evidence>
<dbReference type="Proteomes" id="UP000285961">
    <property type="component" value="Unassembled WGS sequence"/>
</dbReference>
<dbReference type="Pfam" id="PF00694">
    <property type="entry name" value="Aconitase_C"/>
    <property type="match status" value="1"/>
</dbReference>
<dbReference type="InterPro" id="IPR036008">
    <property type="entry name" value="Aconitase_4Fe-4S_dom"/>
</dbReference>
<sequence>MAQNLAEKLIESHLVEGKMAIGEEIGIRIDQTLTQDATGTMAFLEFESLGIPRVRTELSLSYIDHNIIQTDFKNADDHLFLETIAAKYGVYLSPPGNGVSHHVHRERFGVPGKTLLGSDSHTTTGGCLTMLAVGAGGLEVAMAMAGRPFYLMYPKTWGIRVKGKLAPWVSGKDLILELMRRFTCKAGVGKIMEFFGPGVKNLDMSARATIANMGVDIGATAAIFPSDQVTRKYLALNGREDAWAELSADKGADYDEVTELDLSAIEPLVACPHNPDNVKSAAELEGTEIAQVIVGSSTNGSYRDLMIAAKIVEGRRIHPYVSFEVNPGSRQTLENVERMGGVLAFIHAGARLHQSGCLGCIGMGQAPATNTKSLRTFPRNFKGRSGTKDDAVYLCSPEVAAASALAGCITDPRKLGEYPKVKYPKQFTFNPDWIIPPAKDPDTIEVIRGPNIAPFPHFEALPDTIEGEVLLKVNDNVSTDIIMPAGNRVLPLRSNIPAISKFVFDIIDENFHKKAVEKGGGIIVGGENYGQGSSREHAALAPRYLGIRAKLVKSFARIHKANLINFGIVPLEFAEASEYEKVNQGDKMLIANIREAIQKGHDIILVLVNGREIQARLTVSPRQREILLAGGLLNQARM</sequence>
<dbReference type="AlphaFoldDB" id="A0A419F4A5"/>
<dbReference type="InterPro" id="IPR006250">
    <property type="entry name" value="Aconitase_put"/>
</dbReference>
<feature type="domain" description="Aconitase/3-isopropylmalate dehydratase large subunit alpha/beta/alpha" evidence="4">
    <location>
        <begin position="7"/>
        <end position="279"/>
    </location>
</feature>
<keyword evidence="6" id="KW-0456">Lyase</keyword>
<dbReference type="PRINTS" id="PR00415">
    <property type="entry name" value="ACONITASE"/>
</dbReference>
<dbReference type="InterPro" id="IPR000573">
    <property type="entry name" value="AconitaseA/IPMdHydase_ssu_swvl"/>
</dbReference>
<dbReference type="InterPro" id="IPR015931">
    <property type="entry name" value="Acnase/IPM_dHydase_lsu_aba_1/3"/>
</dbReference>
<dbReference type="SUPFAM" id="SSF53732">
    <property type="entry name" value="Aconitase iron-sulfur domain"/>
    <property type="match status" value="1"/>
</dbReference>
<protein>
    <submittedName>
        <fullName evidence="6">Aconitate hydratase</fullName>
        <ecNumber evidence="6">4.2.1.3</ecNumber>
    </submittedName>
</protein>
<dbReference type="GO" id="GO:0006099">
    <property type="term" value="P:tricarboxylic acid cycle"/>
    <property type="evidence" value="ECO:0007669"/>
    <property type="project" value="TreeGrafter"/>
</dbReference>
<gene>
    <name evidence="6" type="ORF">C4532_04780</name>
</gene>
<reference evidence="6 7" key="1">
    <citation type="journal article" date="2017" name="ISME J.">
        <title>Energy and carbon metabolisms in a deep terrestrial subsurface fluid microbial community.</title>
        <authorList>
            <person name="Momper L."/>
            <person name="Jungbluth S.P."/>
            <person name="Lee M.D."/>
            <person name="Amend J.P."/>
        </authorList>
    </citation>
    <scope>NUCLEOTIDE SEQUENCE [LARGE SCALE GENOMIC DNA]</scope>
    <source>
        <strain evidence="6">SURF_17</strain>
    </source>
</reference>
<feature type="domain" description="Aconitase A/isopropylmalate dehydratase small subunit swivel" evidence="5">
    <location>
        <begin position="518"/>
        <end position="575"/>
    </location>
</feature>
<dbReference type="Gene3D" id="3.30.499.10">
    <property type="entry name" value="Aconitase, domain 3"/>
    <property type="match status" value="2"/>
</dbReference>
<dbReference type="EMBL" id="QZKI01000029">
    <property type="protein sequence ID" value="RJP73320.1"/>
    <property type="molecule type" value="Genomic_DNA"/>
</dbReference>
<evidence type="ECO:0000313" key="6">
    <source>
        <dbReference type="EMBL" id="RJP73320.1"/>
    </source>
</evidence>